<sequence>MKPSFGLAALAVLQLTVALALLYWAAPLFFDPPVLGNGIDGAAQHLHHLSSLYPQEFKRIDWVGAHLQWLFNRHTEGVLVALAASAVTLCSAAATAFFAFALQRTTPNP</sequence>
<dbReference type="EMBL" id="JANFQO010000002">
    <property type="protein sequence ID" value="MCQ4163743.1"/>
    <property type="molecule type" value="Genomic_DNA"/>
</dbReference>
<gene>
    <name evidence="2" type="ORF">NM961_03355</name>
</gene>
<organism evidence="2 3">
    <name type="scientific">Tahibacter harae</name>
    <dbReference type="NCBI Taxonomy" id="2963937"/>
    <lineage>
        <taxon>Bacteria</taxon>
        <taxon>Pseudomonadati</taxon>
        <taxon>Pseudomonadota</taxon>
        <taxon>Gammaproteobacteria</taxon>
        <taxon>Lysobacterales</taxon>
        <taxon>Rhodanobacteraceae</taxon>
        <taxon>Tahibacter</taxon>
    </lineage>
</organism>
<evidence type="ECO:0008006" key="4">
    <source>
        <dbReference type="Google" id="ProtNLM"/>
    </source>
</evidence>
<keyword evidence="1" id="KW-0472">Membrane</keyword>
<keyword evidence="1" id="KW-0812">Transmembrane</keyword>
<keyword evidence="1" id="KW-1133">Transmembrane helix</keyword>
<proteinExistence type="predicted"/>
<evidence type="ECO:0000313" key="2">
    <source>
        <dbReference type="EMBL" id="MCQ4163743.1"/>
    </source>
</evidence>
<reference evidence="2" key="1">
    <citation type="submission" date="2022-07" db="EMBL/GenBank/DDBJ databases">
        <title>Tahibacter sp., a new gammaproteobacterium isolated from the silt sample collected at pig farm.</title>
        <authorList>
            <person name="Chen H."/>
        </authorList>
    </citation>
    <scope>NUCLEOTIDE SEQUENCE</scope>
    <source>
        <strain evidence="2">P2K</strain>
    </source>
</reference>
<dbReference type="Proteomes" id="UP001165498">
    <property type="component" value="Unassembled WGS sequence"/>
</dbReference>
<name>A0ABT1QNR1_9GAMM</name>
<accession>A0ABT1QNR1</accession>
<comment type="caution">
    <text evidence="2">The sequence shown here is derived from an EMBL/GenBank/DDBJ whole genome shotgun (WGS) entry which is preliminary data.</text>
</comment>
<dbReference type="RefSeq" id="WP_255911266.1">
    <property type="nucleotide sequence ID" value="NZ_JANFQO010000002.1"/>
</dbReference>
<keyword evidence="3" id="KW-1185">Reference proteome</keyword>
<feature type="transmembrane region" description="Helical" evidence="1">
    <location>
        <begin position="78"/>
        <end position="102"/>
    </location>
</feature>
<protein>
    <recommendedName>
        <fullName evidence="4">ABC transporter permease</fullName>
    </recommendedName>
</protein>
<evidence type="ECO:0000313" key="3">
    <source>
        <dbReference type="Proteomes" id="UP001165498"/>
    </source>
</evidence>
<evidence type="ECO:0000256" key="1">
    <source>
        <dbReference type="SAM" id="Phobius"/>
    </source>
</evidence>